<proteinExistence type="predicted"/>
<name>A0AA36GMZ8_CYLNA</name>
<dbReference type="EMBL" id="CATQJL010000112">
    <property type="protein sequence ID" value="CAJ0595074.1"/>
    <property type="molecule type" value="Genomic_DNA"/>
</dbReference>
<comment type="caution">
    <text evidence="1">The sequence shown here is derived from an EMBL/GenBank/DDBJ whole genome shotgun (WGS) entry which is preliminary data.</text>
</comment>
<dbReference type="AlphaFoldDB" id="A0AA36GMZ8"/>
<evidence type="ECO:0000313" key="2">
    <source>
        <dbReference type="Proteomes" id="UP001176961"/>
    </source>
</evidence>
<keyword evidence="2" id="KW-1185">Reference proteome</keyword>
<evidence type="ECO:0000313" key="1">
    <source>
        <dbReference type="EMBL" id="CAJ0595074.1"/>
    </source>
</evidence>
<accession>A0AA36GMZ8</accession>
<dbReference type="Proteomes" id="UP001176961">
    <property type="component" value="Unassembled WGS sequence"/>
</dbReference>
<organism evidence="1 2">
    <name type="scientific">Cylicocyclus nassatus</name>
    <name type="common">Nematode worm</name>
    <dbReference type="NCBI Taxonomy" id="53992"/>
    <lineage>
        <taxon>Eukaryota</taxon>
        <taxon>Metazoa</taxon>
        <taxon>Ecdysozoa</taxon>
        <taxon>Nematoda</taxon>
        <taxon>Chromadorea</taxon>
        <taxon>Rhabditida</taxon>
        <taxon>Rhabditina</taxon>
        <taxon>Rhabditomorpha</taxon>
        <taxon>Strongyloidea</taxon>
        <taxon>Strongylidae</taxon>
        <taxon>Cylicocyclus</taxon>
    </lineage>
</organism>
<sequence length="172" mass="20430">MFKKLPTHFCYSEGYLDSHPESFHILSQHCFRPGLITLCDSQNCDEEHFMGIVSIPPKKRRTDRTCFLCQYSKPLETDAFQLAECGRVYTNFSKHKEELFAFNSNAPRMDGMYVAEQSIKYWKKRKQKYFHLWKKISKLSRVECGFDYKRLKVLMVCFFLTKPSLHDALLCR</sequence>
<gene>
    <name evidence="1" type="ORF">CYNAS_LOCUS7057</name>
</gene>
<reference evidence="1" key="1">
    <citation type="submission" date="2023-07" db="EMBL/GenBank/DDBJ databases">
        <authorList>
            <consortium name="CYATHOMIX"/>
        </authorList>
    </citation>
    <scope>NUCLEOTIDE SEQUENCE</scope>
    <source>
        <strain evidence="1">N/A</strain>
    </source>
</reference>
<protein>
    <submittedName>
        <fullName evidence="1">Uncharacterized protein</fullName>
    </submittedName>
</protein>